<reference evidence="2 3" key="1">
    <citation type="submission" date="2014-06" db="EMBL/GenBank/DDBJ databases">
        <title>Evolutionary Origins and Diversification of the Mycorrhizal Mutualists.</title>
        <authorList>
            <consortium name="DOE Joint Genome Institute"/>
            <consortium name="Mycorrhizal Genomics Consortium"/>
            <person name="Kohler A."/>
            <person name="Kuo A."/>
            <person name="Nagy L.G."/>
            <person name="Floudas D."/>
            <person name="Copeland A."/>
            <person name="Barry K.W."/>
            <person name="Cichocki N."/>
            <person name="Veneault-Fourrey C."/>
            <person name="LaButti K."/>
            <person name="Lindquist E.A."/>
            <person name="Lipzen A."/>
            <person name="Lundell T."/>
            <person name="Morin E."/>
            <person name="Murat C."/>
            <person name="Riley R."/>
            <person name="Ohm R."/>
            <person name="Sun H."/>
            <person name="Tunlid A."/>
            <person name="Henrissat B."/>
            <person name="Grigoriev I.V."/>
            <person name="Hibbett D.S."/>
            <person name="Martin F."/>
        </authorList>
    </citation>
    <scope>NUCLEOTIDE SEQUENCE [LARGE SCALE GENOMIC DNA]</scope>
    <source>
        <strain evidence="2 3">SS14</strain>
    </source>
</reference>
<protein>
    <submittedName>
        <fullName evidence="2">Uncharacterized protein</fullName>
    </submittedName>
</protein>
<gene>
    <name evidence="2" type="ORF">M422DRAFT_783865</name>
</gene>
<feature type="region of interest" description="Disordered" evidence="1">
    <location>
        <begin position="1"/>
        <end position="20"/>
    </location>
</feature>
<feature type="region of interest" description="Disordered" evidence="1">
    <location>
        <begin position="40"/>
        <end position="95"/>
    </location>
</feature>
<accession>A0A0C9U945</accession>
<sequence length="216" mass="23378">MHTRRARSSSTPASPRPGFIDSITATARLKGLMRTVVHAMTGISDDGSPSSSSSTVNRRRGSRVTHVDEDGFPHIGNSIRSSRNSDVNNNVPVRNRYSPLDTVKQTDEIGYETIMQTAPSSLEPIGKMIEACAAKVSRLQTHGGTTESRTTPIVEPTLAAVRPKETPPISVKSRAQSVIEEWRSKVSNVPIDTVRTTPVISSDSNRAQTMNGRSGQ</sequence>
<evidence type="ECO:0000256" key="1">
    <source>
        <dbReference type="SAM" id="MobiDB-lite"/>
    </source>
</evidence>
<dbReference type="Proteomes" id="UP000054279">
    <property type="component" value="Unassembled WGS sequence"/>
</dbReference>
<organism evidence="2 3">
    <name type="scientific">Sphaerobolus stellatus (strain SS14)</name>
    <dbReference type="NCBI Taxonomy" id="990650"/>
    <lineage>
        <taxon>Eukaryota</taxon>
        <taxon>Fungi</taxon>
        <taxon>Dikarya</taxon>
        <taxon>Basidiomycota</taxon>
        <taxon>Agaricomycotina</taxon>
        <taxon>Agaricomycetes</taxon>
        <taxon>Phallomycetidae</taxon>
        <taxon>Geastrales</taxon>
        <taxon>Sphaerobolaceae</taxon>
        <taxon>Sphaerobolus</taxon>
    </lineage>
</organism>
<dbReference type="HOGENOM" id="CLU_1278334_0_0_1"/>
<keyword evidence="3" id="KW-1185">Reference proteome</keyword>
<dbReference type="EMBL" id="KN837250">
    <property type="protein sequence ID" value="KIJ30979.1"/>
    <property type="molecule type" value="Genomic_DNA"/>
</dbReference>
<evidence type="ECO:0000313" key="2">
    <source>
        <dbReference type="EMBL" id="KIJ30979.1"/>
    </source>
</evidence>
<feature type="compositionally biased region" description="Low complexity" evidence="1">
    <location>
        <begin position="44"/>
        <end position="56"/>
    </location>
</feature>
<dbReference type="AlphaFoldDB" id="A0A0C9U945"/>
<name>A0A0C9U945_SPHS4</name>
<feature type="compositionally biased region" description="Low complexity" evidence="1">
    <location>
        <begin position="77"/>
        <end position="95"/>
    </location>
</feature>
<proteinExistence type="predicted"/>
<feature type="compositionally biased region" description="Low complexity" evidence="1">
    <location>
        <begin position="8"/>
        <end position="17"/>
    </location>
</feature>
<evidence type="ECO:0000313" key="3">
    <source>
        <dbReference type="Proteomes" id="UP000054279"/>
    </source>
</evidence>